<reference evidence="2" key="2">
    <citation type="journal article" date="2015" name="Fish Shellfish Immunol.">
        <title>Early steps in the European eel (Anguilla anguilla)-Vibrio vulnificus interaction in the gills: Role of the RtxA13 toxin.</title>
        <authorList>
            <person name="Callol A."/>
            <person name="Pajuelo D."/>
            <person name="Ebbesson L."/>
            <person name="Teles M."/>
            <person name="MacKenzie S."/>
            <person name="Amaro C."/>
        </authorList>
    </citation>
    <scope>NUCLEOTIDE SEQUENCE</scope>
</reference>
<dbReference type="EMBL" id="GBXM01059521">
    <property type="protein sequence ID" value="JAH49056.1"/>
    <property type="molecule type" value="Transcribed_RNA"/>
</dbReference>
<proteinExistence type="predicted"/>
<sequence length="71" mass="8261">MVMKTYLFFITVRSRLHDCTISELVIAYSILCNVYLFHPVCCLFYAFQDSLFITPHCLTVLIISSNTYTLI</sequence>
<feature type="transmembrane region" description="Helical" evidence="1">
    <location>
        <begin position="53"/>
        <end position="70"/>
    </location>
</feature>
<keyword evidence="1" id="KW-0472">Membrane</keyword>
<feature type="transmembrane region" description="Helical" evidence="1">
    <location>
        <begin position="21"/>
        <end position="47"/>
    </location>
</feature>
<accession>A0A0E9T5V4</accession>
<protein>
    <submittedName>
        <fullName evidence="2">Uncharacterized protein</fullName>
    </submittedName>
</protein>
<name>A0A0E9T5V4_ANGAN</name>
<reference evidence="2" key="1">
    <citation type="submission" date="2014-11" db="EMBL/GenBank/DDBJ databases">
        <authorList>
            <person name="Amaro Gonzalez C."/>
        </authorList>
    </citation>
    <scope>NUCLEOTIDE SEQUENCE</scope>
</reference>
<keyword evidence="1" id="KW-0812">Transmembrane</keyword>
<evidence type="ECO:0000313" key="2">
    <source>
        <dbReference type="EMBL" id="JAH49056.1"/>
    </source>
</evidence>
<organism evidence="2">
    <name type="scientific">Anguilla anguilla</name>
    <name type="common">European freshwater eel</name>
    <name type="synonym">Muraena anguilla</name>
    <dbReference type="NCBI Taxonomy" id="7936"/>
    <lineage>
        <taxon>Eukaryota</taxon>
        <taxon>Metazoa</taxon>
        <taxon>Chordata</taxon>
        <taxon>Craniata</taxon>
        <taxon>Vertebrata</taxon>
        <taxon>Euteleostomi</taxon>
        <taxon>Actinopterygii</taxon>
        <taxon>Neopterygii</taxon>
        <taxon>Teleostei</taxon>
        <taxon>Anguilliformes</taxon>
        <taxon>Anguillidae</taxon>
        <taxon>Anguilla</taxon>
    </lineage>
</organism>
<dbReference type="AlphaFoldDB" id="A0A0E9T5V4"/>
<evidence type="ECO:0000256" key="1">
    <source>
        <dbReference type="SAM" id="Phobius"/>
    </source>
</evidence>
<keyword evidence="1" id="KW-1133">Transmembrane helix</keyword>